<reference evidence="18" key="2">
    <citation type="journal article" date="2021" name="PeerJ">
        <title>Extensive microbial diversity within the chicken gut microbiome revealed by metagenomics and culture.</title>
        <authorList>
            <person name="Gilroy R."/>
            <person name="Ravi A."/>
            <person name="Getino M."/>
            <person name="Pursley I."/>
            <person name="Horton D.L."/>
            <person name="Alikhan N.F."/>
            <person name="Baker D."/>
            <person name="Gharbi K."/>
            <person name="Hall N."/>
            <person name="Watson M."/>
            <person name="Adriaenssens E.M."/>
            <person name="Foster-Nyarko E."/>
            <person name="Jarju S."/>
            <person name="Secka A."/>
            <person name="Antonio M."/>
            <person name="Oren A."/>
            <person name="Chaudhuri R.R."/>
            <person name="La Ragione R."/>
            <person name="Hildebrand F."/>
            <person name="Pallen M.J."/>
        </authorList>
    </citation>
    <scope>NUCLEOTIDE SEQUENCE</scope>
    <source>
        <strain evidence="18">D5-748</strain>
    </source>
</reference>
<name>A0A9D9EEY5_9BACT</name>
<evidence type="ECO:0000313" key="18">
    <source>
        <dbReference type="EMBL" id="MBO8445085.1"/>
    </source>
</evidence>
<dbReference type="PANTHER" id="PTHR34265:SF1">
    <property type="entry name" value="TYPE III PANTOTHENATE KINASE"/>
    <property type="match status" value="1"/>
</dbReference>
<gene>
    <name evidence="16" type="primary">coaX</name>
    <name evidence="18" type="ORF">IAC23_05245</name>
</gene>
<comment type="function">
    <text evidence="16">Catalyzes the phosphorylation of pantothenate (Pan), the first step in CoA biosynthesis.</text>
</comment>
<evidence type="ECO:0000256" key="9">
    <source>
        <dbReference type="ARBA" id="ARBA00022741"/>
    </source>
</evidence>
<keyword evidence="7 16" id="KW-0963">Cytoplasm</keyword>
<comment type="caution">
    <text evidence="16">Lacks conserved residue(s) required for the propagation of feature annotation.</text>
</comment>
<evidence type="ECO:0000256" key="5">
    <source>
        <dbReference type="ARBA" id="ARBA00011738"/>
    </source>
</evidence>
<comment type="pathway">
    <text evidence="4 16">Cofactor biosynthesis; coenzyme A biosynthesis; CoA from (R)-pantothenate: step 1/5.</text>
</comment>
<evidence type="ECO:0000256" key="13">
    <source>
        <dbReference type="ARBA" id="ARBA00022993"/>
    </source>
</evidence>
<dbReference type="Pfam" id="PF03309">
    <property type="entry name" value="Pan_kinase"/>
    <property type="match status" value="1"/>
</dbReference>
<evidence type="ECO:0000256" key="15">
    <source>
        <dbReference type="ARBA" id="ARBA00040883"/>
    </source>
</evidence>
<evidence type="ECO:0000256" key="12">
    <source>
        <dbReference type="ARBA" id="ARBA00022958"/>
    </source>
</evidence>
<comment type="cofactor">
    <cofactor evidence="16">
        <name>NH4(+)</name>
        <dbReference type="ChEBI" id="CHEBI:28938"/>
    </cofactor>
    <cofactor evidence="16">
        <name>K(+)</name>
        <dbReference type="ChEBI" id="CHEBI:29103"/>
    </cofactor>
    <text evidence="16">A monovalent cation. Ammonium or potassium.</text>
</comment>
<protein>
    <recommendedName>
        <fullName evidence="15 16">Type III pantothenate kinase</fullName>
        <ecNumber evidence="6 16">2.7.1.33</ecNumber>
    </recommendedName>
    <alternativeName>
        <fullName evidence="16">PanK-III</fullName>
    </alternativeName>
    <alternativeName>
        <fullName evidence="16">Pantothenic acid kinase</fullName>
    </alternativeName>
</protein>
<feature type="transmembrane region" description="Helical" evidence="17">
    <location>
        <begin position="218"/>
        <end position="237"/>
    </location>
</feature>
<dbReference type="HAMAP" id="MF_01274">
    <property type="entry name" value="Pantothen_kinase_3"/>
    <property type="match status" value="1"/>
</dbReference>
<evidence type="ECO:0000256" key="6">
    <source>
        <dbReference type="ARBA" id="ARBA00012102"/>
    </source>
</evidence>
<evidence type="ECO:0000256" key="8">
    <source>
        <dbReference type="ARBA" id="ARBA00022679"/>
    </source>
</evidence>
<dbReference type="GO" id="GO:0004594">
    <property type="term" value="F:pantothenate kinase activity"/>
    <property type="evidence" value="ECO:0007669"/>
    <property type="project" value="UniProtKB-UniRule"/>
</dbReference>
<evidence type="ECO:0000256" key="3">
    <source>
        <dbReference type="ARBA" id="ARBA00004496"/>
    </source>
</evidence>
<keyword evidence="12 16" id="KW-0630">Potassium</keyword>
<evidence type="ECO:0000256" key="14">
    <source>
        <dbReference type="ARBA" id="ARBA00038036"/>
    </source>
</evidence>
<evidence type="ECO:0000256" key="1">
    <source>
        <dbReference type="ARBA" id="ARBA00001206"/>
    </source>
</evidence>
<dbReference type="Gene3D" id="3.30.420.40">
    <property type="match status" value="1"/>
</dbReference>
<feature type="active site" description="Proton acceptor" evidence="16">
    <location>
        <position position="96"/>
    </location>
</feature>
<dbReference type="InterPro" id="IPR043129">
    <property type="entry name" value="ATPase_NBD"/>
</dbReference>
<dbReference type="GO" id="GO:0015937">
    <property type="term" value="P:coenzyme A biosynthetic process"/>
    <property type="evidence" value="ECO:0007669"/>
    <property type="project" value="UniProtKB-UniRule"/>
</dbReference>
<feature type="binding site" evidence="16">
    <location>
        <position position="117"/>
    </location>
    <ligand>
        <name>K(+)</name>
        <dbReference type="ChEBI" id="CHEBI:29103"/>
    </ligand>
</feature>
<sequence>MANLVIDIGNTALKAAWADGVTLGKTFRYQGEKMSEFILSLVSREKPEVMVISTVRDLPQKTEERLGKECGRLVTLDSRHPDVFEKKGIPLFFTPDRAASAIAVRYLFAGKACTIFDFGTTLTIDFLDADGNYLGGNISPGCRTRFKALNRYSRSLPLLDTPEKTDLAGRDIQTSVESGVISGIIFEIEGYLGQYPDNIAVFTGGDAIYFAKRMKNSIFVVCNLVLMGLALIAEDYVEKDL</sequence>
<comment type="cofactor">
    <cofactor evidence="2">
        <name>K(+)</name>
        <dbReference type="ChEBI" id="CHEBI:29103"/>
    </cofactor>
</comment>
<keyword evidence="16" id="KW-0479">Metal-binding</keyword>
<dbReference type="EMBL" id="JADIMO010000063">
    <property type="protein sequence ID" value="MBO8445085.1"/>
    <property type="molecule type" value="Genomic_DNA"/>
</dbReference>
<evidence type="ECO:0000256" key="4">
    <source>
        <dbReference type="ARBA" id="ARBA00005225"/>
    </source>
</evidence>
<dbReference type="SUPFAM" id="SSF53067">
    <property type="entry name" value="Actin-like ATPase domain"/>
    <property type="match status" value="1"/>
</dbReference>
<reference evidence="18" key="1">
    <citation type="submission" date="2020-10" db="EMBL/GenBank/DDBJ databases">
        <authorList>
            <person name="Gilroy R."/>
        </authorList>
    </citation>
    <scope>NUCLEOTIDE SEQUENCE</scope>
    <source>
        <strain evidence="18">D5-748</strain>
    </source>
</reference>
<comment type="catalytic activity">
    <reaction evidence="1 16">
        <text>(R)-pantothenate + ATP = (R)-4'-phosphopantothenate + ADP + H(+)</text>
        <dbReference type="Rhea" id="RHEA:16373"/>
        <dbReference type="ChEBI" id="CHEBI:10986"/>
        <dbReference type="ChEBI" id="CHEBI:15378"/>
        <dbReference type="ChEBI" id="CHEBI:29032"/>
        <dbReference type="ChEBI" id="CHEBI:30616"/>
        <dbReference type="ChEBI" id="CHEBI:456216"/>
        <dbReference type="EC" id="2.7.1.33"/>
    </reaction>
</comment>
<evidence type="ECO:0000256" key="7">
    <source>
        <dbReference type="ARBA" id="ARBA00022490"/>
    </source>
</evidence>
<evidence type="ECO:0000256" key="2">
    <source>
        <dbReference type="ARBA" id="ARBA00001958"/>
    </source>
</evidence>
<dbReference type="GO" id="GO:0005524">
    <property type="term" value="F:ATP binding"/>
    <property type="evidence" value="ECO:0007669"/>
    <property type="project" value="UniProtKB-UniRule"/>
</dbReference>
<proteinExistence type="inferred from homology"/>
<keyword evidence="9 16" id="KW-0547">Nucleotide-binding</keyword>
<dbReference type="GO" id="GO:0005737">
    <property type="term" value="C:cytoplasm"/>
    <property type="evidence" value="ECO:0007669"/>
    <property type="project" value="UniProtKB-SubCell"/>
</dbReference>
<keyword evidence="13 16" id="KW-0173">Coenzyme A biosynthesis</keyword>
<keyword evidence="17" id="KW-0812">Transmembrane</keyword>
<dbReference type="PANTHER" id="PTHR34265">
    <property type="entry name" value="TYPE III PANTOTHENATE KINASE"/>
    <property type="match status" value="1"/>
</dbReference>
<dbReference type="InterPro" id="IPR004619">
    <property type="entry name" value="Type_III_PanK"/>
</dbReference>
<comment type="subunit">
    <text evidence="5 16">Homodimer.</text>
</comment>
<accession>A0A9D9EEY5</accession>
<evidence type="ECO:0000313" key="19">
    <source>
        <dbReference type="Proteomes" id="UP000823619"/>
    </source>
</evidence>
<dbReference type="EC" id="2.7.1.33" evidence="6 16"/>
<feature type="binding site" evidence="16">
    <location>
        <begin position="7"/>
        <end position="14"/>
    </location>
    <ligand>
        <name>ATP</name>
        <dbReference type="ChEBI" id="CHEBI:30616"/>
    </ligand>
</feature>
<dbReference type="AlphaFoldDB" id="A0A9D9EEY5"/>
<evidence type="ECO:0000256" key="17">
    <source>
        <dbReference type="SAM" id="Phobius"/>
    </source>
</evidence>
<keyword evidence="11 16" id="KW-0067">ATP-binding</keyword>
<evidence type="ECO:0000256" key="11">
    <source>
        <dbReference type="ARBA" id="ARBA00022840"/>
    </source>
</evidence>
<keyword evidence="17" id="KW-0472">Membrane</keyword>
<dbReference type="Proteomes" id="UP000823619">
    <property type="component" value="Unassembled WGS sequence"/>
</dbReference>
<comment type="similarity">
    <text evidence="14 16">Belongs to the type III pantothenate kinase family.</text>
</comment>
<keyword evidence="17" id="KW-1133">Transmembrane helix</keyword>
<comment type="caution">
    <text evidence="18">The sequence shown here is derived from an EMBL/GenBank/DDBJ whole genome shotgun (WGS) entry which is preliminary data.</text>
</comment>
<keyword evidence="8 16" id="KW-0808">Transferase</keyword>
<feature type="binding site" evidence="16">
    <location>
        <position position="120"/>
    </location>
    <ligand>
        <name>ATP</name>
        <dbReference type="ChEBI" id="CHEBI:30616"/>
    </ligand>
</feature>
<dbReference type="NCBIfam" id="TIGR00671">
    <property type="entry name" value="baf"/>
    <property type="match status" value="1"/>
</dbReference>
<evidence type="ECO:0000256" key="16">
    <source>
        <dbReference type="HAMAP-Rule" id="MF_01274"/>
    </source>
</evidence>
<dbReference type="GO" id="GO:0046872">
    <property type="term" value="F:metal ion binding"/>
    <property type="evidence" value="ECO:0007669"/>
    <property type="project" value="UniProtKB-KW"/>
</dbReference>
<organism evidence="18 19">
    <name type="scientific">Candidatus Cryptobacteroides merdavium</name>
    <dbReference type="NCBI Taxonomy" id="2840769"/>
    <lineage>
        <taxon>Bacteria</taxon>
        <taxon>Pseudomonadati</taxon>
        <taxon>Bacteroidota</taxon>
        <taxon>Bacteroidia</taxon>
        <taxon>Bacteroidales</taxon>
        <taxon>Candidatus Cryptobacteroides</taxon>
    </lineage>
</organism>
<dbReference type="CDD" id="cd24015">
    <property type="entry name" value="ASKHA_NBD_PanK-III"/>
    <property type="match status" value="1"/>
</dbReference>
<keyword evidence="10 16" id="KW-0418">Kinase</keyword>
<comment type="subcellular location">
    <subcellularLocation>
        <location evidence="3 16">Cytoplasm</location>
    </subcellularLocation>
</comment>
<evidence type="ECO:0000256" key="10">
    <source>
        <dbReference type="ARBA" id="ARBA00022777"/>
    </source>
</evidence>